<keyword evidence="4" id="KW-0963">Cytoplasm</keyword>
<dbReference type="AlphaFoldDB" id="A0A0R1V2R9"/>
<dbReference type="InterPro" id="IPR049560">
    <property type="entry name" value="MeTrfase_RsmB-F_NOP2_cat"/>
</dbReference>
<dbReference type="GO" id="GO:0006355">
    <property type="term" value="P:regulation of DNA-templated transcription"/>
    <property type="evidence" value="ECO:0007669"/>
    <property type="project" value="InterPro"/>
</dbReference>
<dbReference type="GO" id="GO:0005737">
    <property type="term" value="C:cytoplasm"/>
    <property type="evidence" value="ECO:0007669"/>
    <property type="project" value="UniProtKB-SubCell"/>
</dbReference>
<dbReference type="Pfam" id="PF01189">
    <property type="entry name" value="Methyltr_RsmB-F"/>
    <property type="match status" value="1"/>
</dbReference>
<feature type="active site" description="Nucleophile" evidence="13">
    <location>
        <position position="389"/>
    </location>
</feature>
<keyword evidence="6 13" id="KW-0489">Methyltransferase</keyword>
<keyword evidence="5" id="KW-0698">rRNA processing</keyword>
<dbReference type="PATRIC" id="fig|1423801.4.peg.2478"/>
<dbReference type="PRINTS" id="PR02008">
    <property type="entry name" value="RCMTFAMILY"/>
</dbReference>
<dbReference type="NCBIfam" id="NF011494">
    <property type="entry name" value="PRK14902.1"/>
    <property type="match status" value="1"/>
</dbReference>
<dbReference type="Pfam" id="PF22458">
    <property type="entry name" value="RsmF-B_ferredox"/>
    <property type="match status" value="1"/>
</dbReference>
<dbReference type="InterPro" id="IPR023267">
    <property type="entry name" value="RCMT"/>
</dbReference>
<proteinExistence type="inferred from homology"/>
<evidence type="ECO:0000259" key="14">
    <source>
        <dbReference type="PROSITE" id="PS51686"/>
    </source>
</evidence>
<comment type="similarity">
    <text evidence="13">Belongs to the class I-like SAM-binding methyltransferase superfamily. RsmB/NOP family.</text>
</comment>
<dbReference type="EMBL" id="AZFQ01000019">
    <property type="protein sequence ID" value="KRL99884.1"/>
    <property type="molecule type" value="Genomic_DNA"/>
</dbReference>
<evidence type="ECO:0000256" key="5">
    <source>
        <dbReference type="ARBA" id="ARBA00022552"/>
    </source>
</evidence>
<dbReference type="Proteomes" id="UP000051166">
    <property type="component" value="Unassembled WGS sequence"/>
</dbReference>
<reference evidence="15 16" key="1">
    <citation type="journal article" date="2015" name="Genome Announc.">
        <title>Expanding the biotechnology potential of lactobacilli through comparative genomics of 213 strains and associated genera.</title>
        <authorList>
            <person name="Sun Z."/>
            <person name="Harris H.M."/>
            <person name="McCann A."/>
            <person name="Guo C."/>
            <person name="Argimon S."/>
            <person name="Zhang W."/>
            <person name="Yang X."/>
            <person name="Jeffery I.B."/>
            <person name="Cooney J.C."/>
            <person name="Kagawa T.F."/>
            <person name="Liu W."/>
            <person name="Song Y."/>
            <person name="Salvetti E."/>
            <person name="Wrobel A."/>
            <person name="Rasinkangas P."/>
            <person name="Parkhill J."/>
            <person name="Rea M.C."/>
            <person name="O'Sullivan O."/>
            <person name="Ritari J."/>
            <person name="Douillard F.P."/>
            <person name="Paul Ross R."/>
            <person name="Yang R."/>
            <person name="Briner A.E."/>
            <person name="Felis G.E."/>
            <person name="de Vos W.M."/>
            <person name="Barrangou R."/>
            <person name="Klaenhammer T.R."/>
            <person name="Caufield P.W."/>
            <person name="Cui Y."/>
            <person name="Zhang H."/>
            <person name="O'Toole P.W."/>
        </authorList>
    </citation>
    <scope>NUCLEOTIDE SEQUENCE [LARGE SCALE GENOMIC DNA]</scope>
    <source>
        <strain evidence="15 16">DSM 16230</strain>
    </source>
</reference>
<dbReference type="GO" id="GO:0003723">
    <property type="term" value="F:RNA binding"/>
    <property type="evidence" value="ECO:0007669"/>
    <property type="project" value="UniProtKB-UniRule"/>
</dbReference>
<evidence type="ECO:0000256" key="13">
    <source>
        <dbReference type="PROSITE-ProRule" id="PRU01023"/>
    </source>
</evidence>
<dbReference type="InterPro" id="IPR029063">
    <property type="entry name" value="SAM-dependent_MTases_sf"/>
</dbReference>
<feature type="binding site" evidence="13">
    <location>
        <position position="289"/>
    </location>
    <ligand>
        <name>S-adenosyl-L-methionine</name>
        <dbReference type="ChEBI" id="CHEBI:59789"/>
    </ligand>
</feature>
<feature type="binding site" evidence="13">
    <location>
        <position position="336"/>
    </location>
    <ligand>
        <name>S-adenosyl-L-methionine</name>
        <dbReference type="ChEBI" id="CHEBI:59789"/>
    </ligand>
</feature>
<dbReference type="Pfam" id="PF01029">
    <property type="entry name" value="NusB"/>
    <property type="match status" value="1"/>
</dbReference>
<dbReference type="FunFam" id="3.40.50.150:FF:000022">
    <property type="entry name" value="Ribosomal RNA small subunit methyltransferase B"/>
    <property type="match status" value="1"/>
</dbReference>
<dbReference type="GeneID" id="98307355"/>
<evidence type="ECO:0000256" key="10">
    <source>
        <dbReference type="ARBA" id="ARBA00030399"/>
    </source>
</evidence>
<evidence type="ECO:0000256" key="7">
    <source>
        <dbReference type="ARBA" id="ARBA00022679"/>
    </source>
</evidence>
<comment type="caution">
    <text evidence="15">The sequence shown here is derived from an EMBL/GenBank/DDBJ whole genome shotgun (WGS) entry which is preliminary data.</text>
</comment>
<dbReference type="PANTHER" id="PTHR22807">
    <property type="entry name" value="NOP2 YEAST -RELATED NOL1/NOP2/FMU SUN DOMAIN-CONTAINING"/>
    <property type="match status" value="1"/>
</dbReference>
<dbReference type="InterPro" id="IPR054728">
    <property type="entry name" value="RsmB-like_ferredoxin"/>
</dbReference>
<evidence type="ECO:0000256" key="4">
    <source>
        <dbReference type="ARBA" id="ARBA00022490"/>
    </source>
</evidence>
<name>A0A0R1V2R9_9LACO</name>
<evidence type="ECO:0000256" key="8">
    <source>
        <dbReference type="ARBA" id="ARBA00022691"/>
    </source>
</evidence>
<dbReference type="InterPro" id="IPR035926">
    <property type="entry name" value="NusB-like_sf"/>
</dbReference>
<feature type="binding site" evidence="13">
    <location>
        <position position="317"/>
    </location>
    <ligand>
        <name>S-adenosyl-L-methionine</name>
        <dbReference type="ChEBI" id="CHEBI:59789"/>
    </ligand>
</feature>
<evidence type="ECO:0000313" key="15">
    <source>
        <dbReference type="EMBL" id="KRL99884.1"/>
    </source>
</evidence>
<dbReference type="GO" id="GO:0008649">
    <property type="term" value="F:rRNA methyltransferase activity"/>
    <property type="evidence" value="ECO:0007669"/>
    <property type="project" value="InterPro"/>
</dbReference>
<organism evidence="15 16">
    <name type="scientific">Liquorilactobacillus satsumensis DSM 16230 = JCM 12392</name>
    <dbReference type="NCBI Taxonomy" id="1423801"/>
    <lineage>
        <taxon>Bacteria</taxon>
        <taxon>Bacillati</taxon>
        <taxon>Bacillota</taxon>
        <taxon>Bacilli</taxon>
        <taxon>Lactobacillales</taxon>
        <taxon>Lactobacillaceae</taxon>
        <taxon>Liquorilactobacillus</taxon>
    </lineage>
</organism>
<dbReference type="Gene3D" id="3.30.70.1170">
    <property type="entry name" value="Sun protein, domain 3"/>
    <property type="match status" value="1"/>
</dbReference>
<protein>
    <recommendedName>
        <fullName evidence="3">16S rRNA (cytosine(967)-C(5))-methyltransferase</fullName>
        <ecNumber evidence="3">2.1.1.176</ecNumber>
    </recommendedName>
    <alternativeName>
        <fullName evidence="10">16S rRNA m5C967 methyltransferase</fullName>
    </alternativeName>
    <alternativeName>
        <fullName evidence="11">rRNA (cytosine-C(5)-)-methyltransferase RsmB</fullName>
    </alternativeName>
</protein>
<dbReference type="SUPFAM" id="SSF53335">
    <property type="entry name" value="S-adenosyl-L-methionine-dependent methyltransferases"/>
    <property type="match status" value="1"/>
</dbReference>
<dbReference type="Gene3D" id="3.40.50.150">
    <property type="entry name" value="Vaccinia Virus protein VP39"/>
    <property type="match status" value="1"/>
</dbReference>
<evidence type="ECO:0000256" key="2">
    <source>
        <dbReference type="ARBA" id="ARBA00004496"/>
    </source>
</evidence>
<dbReference type="FunFam" id="1.10.940.10:FF:000006">
    <property type="entry name" value="16S rRNA (Cytosine(967)-C(5))-methyltransferase RsmB"/>
    <property type="match status" value="1"/>
</dbReference>
<dbReference type="SUPFAM" id="SSF48013">
    <property type="entry name" value="NusB-like"/>
    <property type="match status" value="1"/>
</dbReference>
<keyword evidence="7 13" id="KW-0808">Transferase</keyword>
<dbReference type="NCBIfam" id="TIGR00563">
    <property type="entry name" value="rsmB"/>
    <property type="match status" value="1"/>
</dbReference>
<dbReference type="InterPro" id="IPR006027">
    <property type="entry name" value="NusB_RsmB_TIM44"/>
</dbReference>
<gene>
    <name evidence="15" type="ORF">FD50_GL002420</name>
</gene>
<sequence>MNNKPLKRITKPTARLLAVEILTRIVRENAYSNILLNQALQKKQLSRVDGNLLTRLVYGVLQHRLTLEYWLEPFIKGKKLEPWVQQLLLVSLYQLQYLDKIPARAVLNEAIEIAKSKGHDGVRKFVTGVLHAILRTGVRNFEELQQPTKRLSIVYSVPEWIINRLQQQVGDKKTIKILSSLAQIPHGAVRVNQSRITVAAAKKQLMAAGFEVEQSAVFTGSLLLKKGHVLDSPLFQTGKLMLQDESAALVVDSMQLSGTEQVLDACAAPGGKTMQIADELTTGQVTALDIHRHKVELIKENAKKCDFSAKVKAVTLDARAAGTRFAAQSFAQVLVDAPCSGIGLLRRKPEIRYEKSPQDSVNLQQIQLEILESVAPLVAAGGKLTYSTCTILKTENQDVITLFLKKHPEFEQLETTTSLPVKKAGQLALTIYPDEYNSDGFFIATLRRKKTVEMN</sequence>
<dbReference type="PANTHER" id="PTHR22807:SF53">
    <property type="entry name" value="RIBOSOMAL RNA SMALL SUBUNIT METHYLTRANSFERASE B-RELATED"/>
    <property type="match status" value="1"/>
</dbReference>
<evidence type="ECO:0000313" key="16">
    <source>
        <dbReference type="Proteomes" id="UP000051166"/>
    </source>
</evidence>
<evidence type="ECO:0000256" key="1">
    <source>
        <dbReference type="ARBA" id="ARBA00002724"/>
    </source>
</evidence>
<accession>A0A0R1V2R9</accession>
<comment type="subcellular location">
    <subcellularLocation>
        <location evidence="2">Cytoplasm</location>
    </subcellularLocation>
</comment>
<dbReference type="InterPro" id="IPR001678">
    <property type="entry name" value="MeTrfase_RsmB-F_NOP2_dom"/>
</dbReference>
<feature type="domain" description="SAM-dependent MTase RsmB/NOP-type" evidence="14">
    <location>
        <begin position="177"/>
        <end position="449"/>
    </location>
</feature>
<evidence type="ECO:0000256" key="12">
    <source>
        <dbReference type="ARBA" id="ARBA00047283"/>
    </source>
</evidence>
<keyword evidence="8 13" id="KW-0949">S-adenosyl-L-methionine</keyword>
<evidence type="ECO:0000256" key="9">
    <source>
        <dbReference type="ARBA" id="ARBA00022884"/>
    </source>
</evidence>
<evidence type="ECO:0000256" key="3">
    <source>
        <dbReference type="ARBA" id="ARBA00012140"/>
    </source>
</evidence>
<keyword evidence="9 13" id="KW-0694">RNA-binding</keyword>
<dbReference type="STRING" id="1423801.FD50_GL002420"/>
<dbReference type="Gene3D" id="1.10.940.10">
    <property type="entry name" value="NusB-like"/>
    <property type="match status" value="1"/>
</dbReference>
<dbReference type="EC" id="2.1.1.176" evidence="3"/>
<dbReference type="RefSeq" id="WP_056959944.1">
    <property type="nucleotide sequence ID" value="NZ_AZFQ01000019.1"/>
</dbReference>
<evidence type="ECO:0000256" key="6">
    <source>
        <dbReference type="ARBA" id="ARBA00022603"/>
    </source>
</evidence>
<comment type="catalytic activity">
    <reaction evidence="12">
        <text>cytidine(967) in 16S rRNA + S-adenosyl-L-methionine = 5-methylcytidine(967) in 16S rRNA + S-adenosyl-L-homocysteine + H(+)</text>
        <dbReference type="Rhea" id="RHEA:42748"/>
        <dbReference type="Rhea" id="RHEA-COMP:10219"/>
        <dbReference type="Rhea" id="RHEA-COMP:10220"/>
        <dbReference type="ChEBI" id="CHEBI:15378"/>
        <dbReference type="ChEBI" id="CHEBI:57856"/>
        <dbReference type="ChEBI" id="CHEBI:59789"/>
        <dbReference type="ChEBI" id="CHEBI:74483"/>
        <dbReference type="ChEBI" id="CHEBI:82748"/>
        <dbReference type="EC" id="2.1.1.176"/>
    </reaction>
</comment>
<dbReference type="OrthoDB" id="9810297at2"/>
<dbReference type="PROSITE" id="PS51686">
    <property type="entry name" value="SAM_MT_RSMB_NOP"/>
    <property type="match status" value="1"/>
</dbReference>
<comment type="function">
    <text evidence="1">Specifically methylates the cytosine at position 967 (m5C967) of 16S rRNA.</text>
</comment>
<dbReference type="InterPro" id="IPR004573">
    <property type="entry name" value="rRNA_ssu_MeTfrase_B"/>
</dbReference>
<keyword evidence="16" id="KW-1185">Reference proteome</keyword>
<feature type="binding site" evidence="13">
    <location>
        <begin position="266"/>
        <end position="272"/>
    </location>
    <ligand>
        <name>S-adenosyl-L-methionine</name>
        <dbReference type="ChEBI" id="CHEBI:59789"/>
    </ligand>
</feature>
<evidence type="ECO:0000256" key="11">
    <source>
        <dbReference type="ARBA" id="ARBA00031088"/>
    </source>
</evidence>